<dbReference type="NCBIfam" id="TIGR01891">
    <property type="entry name" value="amidohydrolases"/>
    <property type="match status" value="1"/>
</dbReference>
<keyword evidence="1 3" id="KW-0378">Hydrolase</keyword>
<evidence type="ECO:0000259" key="2">
    <source>
        <dbReference type="Pfam" id="PF07687"/>
    </source>
</evidence>
<dbReference type="AlphaFoldDB" id="A0A6N9HFD9"/>
<dbReference type="PANTHER" id="PTHR11014">
    <property type="entry name" value="PEPTIDASE M20 FAMILY MEMBER"/>
    <property type="match status" value="1"/>
</dbReference>
<dbReference type="InterPro" id="IPR017439">
    <property type="entry name" value="Amidohydrolase"/>
</dbReference>
<sequence>MVGGFRVHREQDGAGEGVQEFIGHYWAALVYFVAFYTAPHGEPDVIKPGLALLACLALPAAAAPAPVENPLAAAIARDYQAKLAPLYDYLHANPELSYMEVQTAARMASELRAAGFEVTEGVGKTGLVAILRNGKGPTVMVRADMDALPVEEKSDAPNASKVKVKDMNGNIVPVMHACGHDVHMTSLVGTAHQMAARKSDWKGTLMLVGQPAEERTGGALDMMADGIFKRFGKPDYALAMHVIADVEAGKIEVSEAPFSGADLLEIVVHGIGTHGASPHMGKDPVVIASQIVLALQTVVTRDIAPREAALITVGSFHAGTKGNVIGDSARLELTVRSESDDARAKLLAGIKRVAENTARAAGMPEDKLPEIRHTDRPVPPTLNDKALMQRLRGVWSSKLGEGIFDKGYQRGGMVGEDYAHFIYGQGIPSVYFVIGGTPGGQVAAARAGKGTIAYNHSPLFRVDAEKSIQTGVLATTTALLDLMKR</sequence>
<reference evidence="3 4" key="1">
    <citation type="submission" date="2019-12" db="EMBL/GenBank/DDBJ databases">
        <title>Novel species isolated from a subtropical stream in China.</title>
        <authorList>
            <person name="Lu H."/>
        </authorList>
    </citation>
    <scope>NUCLEOTIDE SEQUENCE [LARGE SCALE GENOMIC DNA]</scope>
    <source>
        <strain evidence="3 4">DS3</strain>
    </source>
</reference>
<dbReference type="EMBL" id="WWCJ01000004">
    <property type="protein sequence ID" value="MYN01802.1"/>
    <property type="molecule type" value="Genomic_DNA"/>
</dbReference>
<dbReference type="SUPFAM" id="SSF55031">
    <property type="entry name" value="Bacterial exopeptidase dimerisation domain"/>
    <property type="match status" value="1"/>
</dbReference>
<evidence type="ECO:0000313" key="4">
    <source>
        <dbReference type="Proteomes" id="UP000448575"/>
    </source>
</evidence>
<evidence type="ECO:0000256" key="1">
    <source>
        <dbReference type="ARBA" id="ARBA00022801"/>
    </source>
</evidence>
<gene>
    <name evidence="3" type="ORF">GTP41_06780</name>
</gene>
<feature type="domain" description="Peptidase M20 dimerisation" evidence="2">
    <location>
        <begin position="264"/>
        <end position="359"/>
    </location>
</feature>
<dbReference type="GO" id="GO:0050118">
    <property type="term" value="F:N-acetyldiaminopimelate deacetylase activity"/>
    <property type="evidence" value="ECO:0007669"/>
    <property type="project" value="UniProtKB-ARBA"/>
</dbReference>
<dbReference type="Pfam" id="PF01546">
    <property type="entry name" value="Peptidase_M20"/>
    <property type="match status" value="1"/>
</dbReference>
<accession>A0A6N9HFD9</accession>
<dbReference type="InterPro" id="IPR002933">
    <property type="entry name" value="Peptidase_M20"/>
</dbReference>
<dbReference type="Pfam" id="PF07687">
    <property type="entry name" value="M20_dimer"/>
    <property type="match status" value="1"/>
</dbReference>
<comment type="caution">
    <text evidence="3">The sequence shown here is derived from an EMBL/GenBank/DDBJ whole genome shotgun (WGS) entry which is preliminary data.</text>
</comment>
<keyword evidence="4" id="KW-1185">Reference proteome</keyword>
<evidence type="ECO:0000313" key="3">
    <source>
        <dbReference type="EMBL" id="MYN01802.1"/>
    </source>
</evidence>
<dbReference type="FunFam" id="3.30.70.360:FF:000001">
    <property type="entry name" value="N-acetyldiaminopimelate deacetylase"/>
    <property type="match status" value="1"/>
</dbReference>
<dbReference type="Proteomes" id="UP000448575">
    <property type="component" value="Unassembled WGS sequence"/>
</dbReference>
<dbReference type="Gene3D" id="3.30.70.360">
    <property type="match status" value="1"/>
</dbReference>
<organism evidence="3 4">
    <name type="scientific">Pseudoduganella guangdongensis</name>
    <dbReference type="NCBI Taxonomy" id="2692179"/>
    <lineage>
        <taxon>Bacteria</taxon>
        <taxon>Pseudomonadati</taxon>
        <taxon>Pseudomonadota</taxon>
        <taxon>Betaproteobacteria</taxon>
        <taxon>Burkholderiales</taxon>
        <taxon>Oxalobacteraceae</taxon>
        <taxon>Telluria group</taxon>
        <taxon>Pseudoduganella</taxon>
    </lineage>
</organism>
<dbReference type="GO" id="GO:0019877">
    <property type="term" value="P:diaminopimelate biosynthetic process"/>
    <property type="evidence" value="ECO:0007669"/>
    <property type="project" value="UniProtKB-ARBA"/>
</dbReference>
<proteinExistence type="predicted"/>
<name>A0A6N9HFD9_9BURK</name>
<dbReference type="InterPro" id="IPR036264">
    <property type="entry name" value="Bact_exopeptidase_dim_dom"/>
</dbReference>
<dbReference type="Gene3D" id="3.40.630.10">
    <property type="entry name" value="Zn peptidases"/>
    <property type="match status" value="1"/>
</dbReference>
<dbReference type="PANTHER" id="PTHR11014:SF63">
    <property type="entry name" value="METALLOPEPTIDASE, PUTATIVE (AFU_ORTHOLOGUE AFUA_6G09600)-RELATED"/>
    <property type="match status" value="1"/>
</dbReference>
<dbReference type="SUPFAM" id="SSF53187">
    <property type="entry name" value="Zn-dependent exopeptidases"/>
    <property type="match status" value="1"/>
</dbReference>
<dbReference type="InterPro" id="IPR011650">
    <property type="entry name" value="Peptidase_M20_dimer"/>
</dbReference>
<protein>
    <submittedName>
        <fullName evidence="3">Amidohydrolase</fullName>
    </submittedName>
</protein>